<feature type="region of interest" description="Disordered" evidence="6">
    <location>
        <begin position="248"/>
        <end position="321"/>
    </location>
</feature>
<feature type="domain" description="BPL/LPL catalytic" evidence="7">
    <location>
        <begin position="39"/>
        <end position="222"/>
    </location>
</feature>
<protein>
    <recommendedName>
        <fullName evidence="3">lipoyl(octanoyl) transferase</fullName>
        <ecNumber evidence="3">2.3.1.181</ecNumber>
    </recommendedName>
</protein>
<dbReference type="GO" id="GO:0033819">
    <property type="term" value="F:lipoyl(octanoyl) transferase activity"/>
    <property type="evidence" value="ECO:0007669"/>
    <property type="project" value="UniProtKB-EC"/>
</dbReference>
<keyword evidence="4" id="KW-0808">Transferase</keyword>
<accession>A0A4S8VRG2</accession>
<evidence type="ECO:0000256" key="3">
    <source>
        <dbReference type="ARBA" id="ARBA00012334"/>
    </source>
</evidence>
<dbReference type="InterPro" id="IPR045864">
    <property type="entry name" value="aa-tRNA-synth_II/BPL/LPL"/>
</dbReference>
<feature type="compositionally biased region" description="Low complexity" evidence="6">
    <location>
        <begin position="561"/>
        <end position="574"/>
    </location>
</feature>
<dbReference type="SUPFAM" id="SSF55681">
    <property type="entry name" value="Class II aaRS and biotin synthetases"/>
    <property type="match status" value="1"/>
</dbReference>
<sequence>MLIRHIKIPGIVPYTKAANLQQDLVTKFLAHKASPATTKAPVPTIITAEFAPVYTCGRREVGTVSEKQQAFLRDGGNADFYEALRGGQTTFHGPGQLVAYPIIDLKKHNLSPRNYVCLLEKTLIKICSRYGIKAMTTEHPGVWTTPDDKISALGVHLRRNITSHGVGLNINTDLKWFSRIVACGLEGKRTTSFENEGVKDQSVPEVADAFVQQLADSLEGIDRVELVSEESVIMGILTLKRKWSRSLPLRDSVSTSGRNPSIATEQATAHKQVQSQPRSSPKASVYEHSPPHSGTTLHDPDHAPSRVSIDISNDATPPDTLVHVMTVGDSVITVETHRADAEEAEQPKKTKKKSFSLRRVKTAPGALHRGVAHGSVTTIESTPSGSRLRAWSYPQVNWKRLNFVRRVRRSADRKHARKGKAPSRQNSGRQSHADSAASPTQTRSPLMSGAVQASPPRSHRASYGTDISPRASACLGIELPTAVHFDSSPRRSPPNSEHPSGEHVERKDSHFPEAKQAKDKVALDLEAVTVQLTSDKQTQGSSSFLLHPFDWLRQHHNSAFPSSSSDSSSSSSSMPPSPTTRPARLARRSRETYSFHRSEVYPTRKENINLQTALGKSSMCSTREQLYMESGHKLPPGLEVPEVGHAGPSDWIHRGWAEHYRREAEVSNRACHPLAAARFLPTKAEEFKRYSMPQSKQEPFYPQAGPSASQMYAGTYTRAWDFAFDTKGKRRQDTCVTTVTLDDCDFEKE</sequence>
<evidence type="ECO:0000256" key="2">
    <source>
        <dbReference type="ARBA" id="ARBA00007907"/>
    </source>
</evidence>
<dbReference type="EMBL" id="QZAJ01000216">
    <property type="protein sequence ID" value="THW13896.1"/>
    <property type="molecule type" value="Genomic_DNA"/>
</dbReference>
<dbReference type="Pfam" id="PF21948">
    <property type="entry name" value="LplA-B_cat"/>
    <property type="match status" value="1"/>
</dbReference>
<dbReference type="PANTHER" id="PTHR10993:SF7">
    <property type="entry name" value="LIPOYLTRANSFERASE 2, MITOCHONDRIAL-RELATED"/>
    <property type="match status" value="1"/>
</dbReference>
<reference evidence="8 9" key="1">
    <citation type="submission" date="2018-10" db="EMBL/GenBank/DDBJ databases">
        <title>Fifty Aureobasidium pullulans genomes reveal a recombining polyextremotolerant generalist.</title>
        <authorList>
            <person name="Gostincar C."/>
            <person name="Turk M."/>
            <person name="Zajc J."/>
            <person name="Gunde-Cimerman N."/>
        </authorList>
    </citation>
    <scope>NUCLEOTIDE SEQUENCE [LARGE SCALE GENOMIC DNA]</scope>
    <source>
        <strain evidence="8 9">EXF-11318</strain>
    </source>
</reference>
<dbReference type="GO" id="GO:0009249">
    <property type="term" value="P:protein lipoylation"/>
    <property type="evidence" value="ECO:0007669"/>
    <property type="project" value="InterPro"/>
</dbReference>
<comment type="pathway">
    <text evidence="1">Protein modification; protein lipoylation via endogenous pathway; protein N(6)-(lipoyl)lysine from octanoyl-[acyl-carrier-protein]: step 1/2.</text>
</comment>
<evidence type="ECO:0000313" key="8">
    <source>
        <dbReference type="EMBL" id="THW13896.1"/>
    </source>
</evidence>
<dbReference type="AlphaFoldDB" id="A0A4S8VRG2"/>
<evidence type="ECO:0000256" key="4">
    <source>
        <dbReference type="ARBA" id="ARBA00022679"/>
    </source>
</evidence>
<feature type="region of interest" description="Disordered" evidence="6">
    <location>
        <begin position="408"/>
        <end position="467"/>
    </location>
</feature>
<comment type="caution">
    <text evidence="8">The sequence shown here is derived from an EMBL/GenBank/DDBJ whole genome shotgun (WGS) entry which is preliminary data.</text>
</comment>
<feature type="region of interest" description="Disordered" evidence="6">
    <location>
        <begin position="559"/>
        <end position="595"/>
    </location>
</feature>
<keyword evidence="5" id="KW-0012">Acyltransferase</keyword>
<dbReference type="Proteomes" id="UP000308014">
    <property type="component" value="Unassembled WGS sequence"/>
</dbReference>
<gene>
    <name evidence="8" type="ORF">D6D24_05780</name>
</gene>
<dbReference type="Gene3D" id="3.30.930.10">
    <property type="entry name" value="Bira Bifunctional Protein, Domain 2"/>
    <property type="match status" value="1"/>
</dbReference>
<dbReference type="UniPathway" id="UPA00538">
    <property type="reaction ID" value="UER00592"/>
</dbReference>
<dbReference type="EC" id="2.3.1.181" evidence="3"/>
<evidence type="ECO:0000256" key="5">
    <source>
        <dbReference type="ARBA" id="ARBA00023315"/>
    </source>
</evidence>
<dbReference type="CDD" id="cd16444">
    <property type="entry name" value="LipB"/>
    <property type="match status" value="1"/>
</dbReference>
<dbReference type="InterPro" id="IPR020605">
    <property type="entry name" value="Octanoyltransferase_CS"/>
</dbReference>
<evidence type="ECO:0000256" key="6">
    <source>
        <dbReference type="SAM" id="MobiDB-lite"/>
    </source>
</evidence>
<comment type="similarity">
    <text evidence="2">Belongs to the LipB family.</text>
</comment>
<organism evidence="8 9">
    <name type="scientific">Aureobasidium pullulans</name>
    <name type="common">Black yeast</name>
    <name type="synonym">Pullularia pullulans</name>
    <dbReference type="NCBI Taxonomy" id="5580"/>
    <lineage>
        <taxon>Eukaryota</taxon>
        <taxon>Fungi</taxon>
        <taxon>Dikarya</taxon>
        <taxon>Ascomycota</taxon>
        <taxon>Pezizomycotina</taxon>
        <taxon>Dothideomycetes</taxon>
        <taxon>Dothideomycetidae</taxon>
        <taxon>Dothideales</taxon>
        <taxon>Saccotheciaceae</taxon>
        <taxon>Aureobasidium</taxon>
    </lineage>
</organism>
<dbReference type="InterPro" id="IPR000544">
    <property type="entry name" value="Octanoyltransferase"/>
</dbReference>
<dbReference type="PROSITE" id="PS51733">
    <property type="entry name" value="BPL_LPL_CATALYTIC"/>
    <property type="match status" value="1"/>
</dbReference>
<feature type="region of interest" description="Disordered" evidence="6">
    <location>
        <begin position="484"/>
        <end position="514"/>
    </location>
</feature>
<dbReference type="NCBIfam" id="TIGR00214">
    <property type="entry name" value="lipB"/>
    <property type="match status" value="1"/>
</dbReference>
<feature type="compositionally biased region" description="Basic residues" evidence="6">
    <location>
        <begin position="408"/>
        <end position="421"/>
    </location>
</feature>
<name>A0A4S8VRG2_AURPU</name>
<dbReference type="InterPro" id="IPR004143">
    <property type="entry name" value="BPL_LPL_catalytic"/>
</dbReference>
<feature type="compositionally biased region" description="Polar residues" evidence="6">
    <location>
        <begin position="252"/>
        <end position="282"/>
    </location>
</feature>
<dbReference type="PANTHER" id="PTHR10993">
    <property type="entry name" value="OCTANOYLTRANSFERASE"/>
    <property type="match status" value="1"/>
</dbReference>
<feature type="region of interest" description="Disordered" evidence="6">
    <location>
        <begin position="337"/>
        <end position="356"/>
    </location>
</feature>
<feature type="compositionally biased region" description="Basic and acidic residues" evidence="6">
    <location>
        <begin position="337"/>
        <end position="348"/>
    </location>
</feature>
<dbReference type="PROSITE" id="PS01313">
    <property type="entry name" value="LIPB"/>
    <property type="match status" value="1"/>
</dbReference>
<feature type="compositionally biased region" description="Basic and acidic residues" evidence="6">
    <location>
        <begin position="499"/>
        <end position="514"/>
    </location>
</feature>
<evidence type="ECO:0000256" key="1">
    <source>
        <dbReference type="ARBA" id="ARBA00004821"/>
    </source>
</evidence>
<evidence type="ECO:0000313" key="9">
    <source>
        <dbReference type="Proteomes" id="UP000308014"/>
    </source>
</evidence>
<evidence type="ECO:0000259" key="7">
    <source>
        <dbReference type="PROSITE" id="PS51733"/>
    </source>
</evidence>
<proteinExistence type="inferred from homology"/>